<dbReference type="EMBL" id="GBXM01006666">
    <property type="protein sequence ID" value="JAI01912.1"/>
    <property type="molecule type" value="Transcribed_RNA"/>
</dbReference>
<dbReference type="AlphaFoldDB" id="A0A0E9XGZ0"/>
<accession>A0A0E9XGZ0</accession>
<proteinExistence type="predicted"/>
<protein>
    <submittedName>
        <fullName evidence="1">Uncharacterized protein</fullName>
    </submittedName>
</protein>
<reference evidence="1" key="2">
    <citation type="journal article" date="2015" name="Fish Shellfish Immunol.">
        <title>Early steps in the European eel (Anguilla anguilla)-Vibrio vulnificus interaction in the gills: Role of the RtxA13 toxin.</title>
        <authorList>
            <person name="Callol A."/>
            <person name="Pajuelo D."/>
            <person name="Ebbesson L."/>
            <person name="Teles M."/>
            <person name="MacKenzie S."/>
            <person name="Amaro C."/>
        </authorList>
    </citation>
    <scope>NUCLEOTIDE SEQUENCE</scope>
</reference>
<sequence>MMQVRCTRCHHAHIQYKPSLQLLKPEWVSLTSLAVTVYISNLTFSS</sequence>
<name>A0A0E9XGZ0_ANGAN</name>
<organism evidence="1">
    <name type="scientific">Anguilla anguilla</name>
    <name type="common">European freshwater eel</name>
    <name type="synonym">Muraena anguilla</name>
    <dbReference type="NCBI Taxonomy" id="7936"/>
    <lineage>
        <taxon>Eukaryota</taxon>
        <taxon>Metazoa</taxon>
        <taxon>Chordata</taxon>
        <taxon>Craniata</taxon>
        <taxon>Vertebrata</taxon>
        <taxon>Euteleostomi</taxon>
        <taxon>Actinopterygii</taxon>
        <taxon>Neopterygii</taxon>
        <taxon>Teleostei</taxon>
        <taxon>Anguilliformes</taxon>
        <taxon>Anguillidae</taxon>
        <taxon>Anguilla</taxon>
    </lineage>
</organism>
<reference evidence="1" key="1">
    <citation type="submission" date="2014-11" db="EMBL/GenBank/DDBJ databases">
        <authorList>
            <person name="Amaro Gonzalez C."/>
        </authorList>
    </citation>
    <scope>NUCLEOTIDE SEQUENCE</scope>
</reference>
<dbReference type="EMBL" id="GBXM01006668">
    <property type="protein sequence ID" value="JAI01910.1"/>
    <property type="molecule type" value="Transcribed_RNA"/>
</dbReference>
<evidence type="ECO:0000313" key="1">
    <source>
        <dbReference type="EMBL" id="JAI01910.1"/>
    </source>
</evidence>